<comment type="caution">
    <text evidence="1">The sequence shown here is derived from an EMBL/GenBank/DDBJ whole genome shotgun (WGS) entry which is preliminary data.</text>
</comment>
<sequence length="74" mass="8191">MPLSQSLNLVEMEFRCSECGCGFVKPGRWFKSAAQHRCDGCHHVTHLTYSNKLALFDKYAKLLSTGSVARADAA</sequence>
<dbReference type="AlphaFoldDB" id="A0A8E2WAN9"/>
<dbReference type="Proteomes" id="UP000245631">
    <property type="component" value="Unassembled WGS sequence"/>
</dbReference>
<reference evidence="1 2" key="1">
    <citation type="submission" date="2018-05" db="EMBL/GenBank/DDBJ databases">
        <title>Genomic Encyclopedia of Type Strains, Phase IV (KMG-IV): sequencing the most valuable type-strain genomes for metagenomic binning, comparative biology and taxonomic classification.</title>
        <authorList>
            <person name="Goeker M."/>
        </authorList>
    </citation>
    <scope>NUCLEOTIDE SEQUENCE [LARGE SCALE GENOMIC DNA]</scope>
    <source>
        <strain evidence="1 2">DSM 2626</strain>
    </source>
</reference>
<accession>A0A8E2WAN9</accession>
<gene>
    <name evidence="1" type="ORF">C8D77_11374</name>
</gene>
<proteinExistence type="predicted"/>
<protein>
    <submittedName>
        <fullName evidence="1">Uncharacterized protein</fullName>
    </submittedName>
</protein>
<name>A0A8E2WAN9_RHILI</name>
<evidence type="ECO:0000313" key="2">
    <source>
        <dbReference type="Proteomes" id="UP000245631"/>
    </source>
</evidence>
<dbReference type="EMBL" id="QGGH01000013">
    <property type="protein sequence ID" value="PWJ87985.1"/>
    <property type="molecule type" value="Genomic_DNA"/>
</dbReference>
<organism evidence="1 2">
    <name type="scientific">Rhizobium loti</name>
    <name type="common">Mesorhizobium loti</name>
    <dbReference type="NCBI Taxonomy" id="381"/>
    <lineage>
        <taxon>Bacteria</taxon>
        <taxon>Pseudomonadati</taxon>
        <taxon>Pseudomonadota</taxon>
        <taxon>Alphaproteobacteria</taxon>
        <taxon>Hyphomicrobiales</taxon>
        <taxon>Phyllobacteriaceae</taxon>
        <taxon>Mesorhizobium</taxon>
    </lineage>
</organism>
<evidence type="ECO:0000313" key="1">
    <source>
        <dbReference type="EMBL" id="PWJ87985.1"/>
    </source>
</evidence>